<dbReference type="EMBL" id="JAAKFY010000008">
    <property type="protein sequence ID" value="KAF3853124.1"/>
    <property type="molecule type" value="Genomic_DNA"/>
</dbReference>
<dbReference type="AlphaFoldDB" id="A0A7J5YU35"/>
<dbReference type="Proteomes" id="UP000518266">
    <property type="component" value="Unassembled WGS sequence"/>
</dbReference>
<reference evidence="1 2" key="1">
    <citation type="submission" date="2020-03" db="EMBL/GenBank/DDBJ databases">
        <title>Dissostichus mawsoni Genome sequencing and assembly.</title>
        <authorList>
            <person name="Park H."/>
        </authorList>
    </citation>
    <scope>NUCLEOTIDE SEQUENCE [LARGE SCALE GENOMIC DNA]</scope>
    <source>
        <strain evidence="1">DM0001</strain>
        <tissue evidence="1">Muscle</tissue>
    </source>
</reference>
<keyword evidence="2" id="KW-1185">Reference proteome</keyword>
<sequence length="95" mass="11064">MGPTRRRVWRTFATTGSTRLRLSSFYLCHKIKLSLINLFFFSKYQKTLFFRVSYTIITDVFNVPESMSSSTDRTVSKLLETISADQQQLLEVSLL</sequence>
<protein>
    <submittedName>
        <fullName evidence="1">Uncharacterized protein</fullName>
    </submittedName>
</protein>
<evidence type="ECO:0000313" key="1">
    <source>
        <dbReference type="EMBL" id="KAF3853124.1"/>
    </source>
</evidence>
<evidence type="ECO:0000313" key="2">
    <source>
        <dbReference type="Proteomes" id="UP000518266"/>
    </source>
</evidence>
<gene>
    <name evidence="1" type="ORF">F7725_013812</name>
</gene>
<accession>A0A7J5YU35</accession>
<proteinExistence type="predicted"/>
<organism evidence="1 2">
    <name type="scientific">Dissostichus mawsoni</name>
    <name type="common">Antarctic cod</name>
    <dbReference type="NCBI Taxonomy" id="36200"/>
    <lineage>
        <taxon>Eukaryota</taxon>
        <taxon>Metazoa</taxon>
        <taxon>Chordata</taxon>
        <taxon>Craniata</taxon>
        <taxon>Vertebrata</taxon>
        <taxon>Euteleostomi</taxon>
        <taxon>Actinopterygii</taxon>
        <taxon>Neopterygii</taxon>
        <taxon>Teleostei</taxon>
        <taxon>Neoteleostei</taxon>
        <taxon>Acanthomorphata</taxon>
        <taxon>Eupercaria</taxon>
        <taxon>Perciformes</taxon>
        <taxon>Notothenioidei</taxon>
        <taxon>Nototheniidae</taxon>
        <taxon>Dissostichus</taxon>
    </lineage>
</organism>
<comment type="caution">
    <text evidence="1">The sequence shown here is derived from an EMBL/GenBank/DDBJ whole genome shotgun (WGS) entry which is preliminary data.</text>
</comment>
<name>A0A7J5YU35_DISMA</name>